<dbReference type="Proteomes" id="UP001500540">
    <property type="component" value="Unassembled WGS sequence"/>
</dbReference>
<dbReference type="InterPro" id="IPR050490">
    <property type="entry name" value="Bact_solute-bd_prot1"/>
</dbReference>
<dbReference type="InterPro" id="IPR006059">
    <property type="entry name" value="SBP"/>
</dbReference>
<dbReference type="SUPFAM" id="SSF53850">
    <property type="entry name" value="Periplasmic binding protein-like II"/>
    <property type="match status" value="1"/>
</dbReference>
<dbReference type="PANTHER" id="PTHR43649">
    <property type="entry name" value="ARABINOSE-BINDING PROTEIN-RELATED"/>
    <property type="match status" value="1"/>
</dbReference>
<proteinExistence type="inferred from homology"/>
<evidence type="ECO:0000256" key="3">
    <source>
        <dbReference type="ARBA" id="ARBA00022448"/>
    </source>
</evidence>
<dbReference type="Gene3D" id="3.40.190.10">
    <property type="entry name" value="Periplasmic binding protein-like II"/>
    <property type="match status" value="2"/>
</dbReference>
<gene>
    <name evidence="8" type="ORF">GCM10022240_05580</name>
</gene>
<keyword evidence="4 7" id="KW-0732">Signal</keyword>
<evidence type="ECO:0000313" key="8">
    <source>
        <dbReference type="EMBL" id="GAA3755505.1"/>
    </source>
</evidence>
<evidence type="ECO:0000256" key="7">
    <source>
        <dbReference type="SAM" id="SignalP"/>
    </source>
</evidence>
<evidence type="ECO:0000256" key="5">
    <source>
        <dbReference type="ARBA" id="ARBA00049629"/>
    </source>
</evidence>
<dbReference type="RefSeq" id="WP_344780274.1">
    <property type="nucleotide sequence ID" value="NZ_BAABAF010000001.1"/>
</dbReference>
<feature type="chain" id="PRO_5045589123" description="Probable sugar-binding periplasmic protein" evidence="7">
    <location>
        <begin position="20"/>
        <end position="426"/>
    </location>
</feature>
<keyword evidence="9" id="KW-1185">Reference proteome</keyword>
<evidence type="ECO:0000256" key="2">
    <source>
        <dbReference type="ARBA" id="ARBA00008520"/>
    </source>
</evidence>
<comment type="subcellular location">
    <subcellularLocation>
        <location evidence="1">Cell envelope</location>
    </subcellularLocation>
</comment>
<dbReference type="Pfam" id="PF01547">
    <property type="entry name" value="SBP_bac_1"/>
    <property type="match status" value="1"/>
</dbReference>
<dbReference type="EMBL" id="BAABAF010000001">
    <property type="protein sequence ID" value="GAA3755505.1"/>
    <property type="molecule type" value="Genomic_DNA"/>
</dbReference>
<evidence type="ECO:0000313" key="9">
    <source>
        <dbReference type="Proteomes" id="UP001500540"/>
    </source>
</evidence>
<sequence length="426" mass="43746">MRRALATIAGLAVASLALVGCTGLPGPAQTPDTTSQVDVFTSWSSGAGKLGLDSLVKVFARQYPRVAFVDVAASSGAGSNPAAALAALLQADKPPDSFQAPAGAGLGDYVAAGRLQDLSTFYSDSGLDDVLPASLLARLTVGGSIYSVPVAIHRVNMVWASAALLHKAGIDPRAAPADLNAWLADLARLKHSGVTAPLAVAAAGGQVQLFENVLLAVLGPSDYQALWNGSIGFDTPAVARAIDYYGRLLAFTAPAGAEQDWRAAVDLLIAGDAAYTVTGDWAPIEFTASGQTYDSDYTAWPTPGTAGAFDFSADSFTLPVGAAHPDAALQWLHTVSSDAGQKVLTLLTSSIPARTDVAPDDYPLYQQGAIAAFAADPIVSSLAYGAAVPTSWLTDITTALGQYVTTRDAEVLQAALVQAQQSGLGR</sequence>
<reference evidence="9" key="1">
    <citation type="journal article" date="2019" name="Int. J. Syst. Evol. Microbiol.">
        <title>The Global Catalogue of Microorganisms (GCM) 10K type strain sequencing project: providing services to taxonomists for standard genome sequencing and annotation.</title>
        <authorList>
            <consortium name="The Broad Institute Genomics Platform"/>
            <consortium name="The Broad Institute Genome Sequencing Center for Infectious Disease"/>
            <person name="Wu L."/>
            <person name="Ma J."/>
        </authorList>
    </citation>
    <scope>NUCLEOTIDE SEQUENCE [LARGE SCALE GENOMIC DNA]</scope>
    <source>
        <strain evidence="9">JCM 16950</strain>
    </source>
</reference>
<evidence type="ECO:0000256" key="4">
    <source>
        <dbReference type="ARBA" id="ARBA00022729"/>
    </source>
</evidence>
<evidence type="ECO:0000256" key="6">
    <source>
        <dbReference type="ARBA" id="ARBA00049753"/>
    </source>
</evidence>
<protein>
    <recommendedName>
        <fullName evidence="6">Probable sugar-binding periplasmic protein</fullName>
    </recommendedName>
</protein>
<comment type="similarity">
    <text evidence="2">Belongs to the bacterial solute-binding protein 1 family.</text>
</comment>
<comment type="function">
    <text evidence="5">Part of a binding-protein-dependent transport system for a sugar.</text>
</comment>
<feature type="signal peptide" evidence="7">
    <location>
        <begin position="1"/>
        <end position="19"/>
    </location>
</feature>
<comment type="caution">
    <text evidence="8">The sequence shown here is derived from an EMBL/GenBank/DDBJ whole genome shotgun (WGS) entry which is preliminary data.</text>
</comment>
<dbReference type="PROSITE" id="PS51257">
    <property type="entry name" value="PROKAR_LIPOPROTEIN"/>
    <property type="match status" value="1"/>
</dbReference>
<evidence type="ECO:0000256" key="1">
    <source>
        <dbReference type="ARBA" id="ARBA00004196"/>
    </source>
</evidence>
<name>A0ABP7G8A1_9MICO</name>
<dbReference type="PANTHER" id="PTHR43649:SF28">
    <property type="entry name" value="BINDING PROTEIN COMPONENT OF ABC SUGAR TRANSPORTER-RELATED"/>
    <property type="match status" value="1"/>
</dbReference>
<keyword evidence="3" id="KW-0813">Transport</keyword>
<organism evidence="8 9">
    <name type="scientific">Microbacterium kribbense</name>
    <dbReference type="NCBI Taxonomy" id="433645"/>
    <lineage>
        <taxon>Bacteria</taxon>
        <taxon>Bacillati</taxon>
        <taxon>Actinomycetota</taxon>
        <taxon>Actinomycetes</taxon>
        <taxon>Micrococcales</taxon>
        <taxon>Microbacteriaceae</taxon>
        <taxon>Microbacterium</taxon>
    </lineage>
</organism>
<accession>A0ABP7G8A1</accession>